<dbReference type="InterPro" id="IPR001697">
    <property type="entry name" value="Pyr_Knase"/>
</dbReference>
<keyword evidence="21" id="KW-1185">Reference proteome</keyword>
<evidence type="ECO:0000256" key="4">
    <source>
        <dbReference type="ARBA" id="ARBA00008663"/>
    </source>
</evidence>
<evidence type="ECO:0000256" key="9">
    <source>
        <dbReference type="ARBA" id="ARBA00022741"/>
    </source>
</evidence>
<dbReference type="PANTHER" id="PTHR11817">
    <property type="entry name" value="PYRUVATE KINASE"/>
    <property type="match status" value="1"/>
</dbReference>
<dbReference type="InterPro" id="IPR036918">
    <property type="entry name" value="Pyrv_Knase_C_sf"/>
</dbReference>
<evidence type="ECO:0000256" key="11">
    <source>
        <dbReference type="ARBA" id="ARBA00022840"/>
    </source>
</evidence>
<comment type="pathway">
    <text evidence="3 17">Carbohydrate degradation; glycolysis; pyruvate from D-glyceraldehyde 3-phosphate: step 5/5.</text>
</comment>
<keyword evidence="14 17" id="KW-0324">Glycolysis</keyword>
<dbReference type="InterPro" id="IPR015813">
    <property type="entry name" value="Pyrv/PenolPyrv_kinase-like_dom"/>
</dbReference>
<dbReference type="RefSeq" id="WP_027294175.1">
    <property type="nucleotide sequence ID" value="NZ_CABMJZ010000059.1"/>
</dbReference>
<evidence type="ECO:0000256" key="6">
    <source>
        <dbReference type="ARBA" id="ARBA00018587"/>
    </source>
</evidence>
<dbReference type="FunFam" id="2.40.33.10:FF:000001">
    <property type="entry name" value="Pyruvate kinase"/>
    <property type="match status" value="1"/>
</dbReference>
<keyword evidence="11" id="KW-0067">ATP-binding</keyword>
<feature type="domain" description="Pyruvate kinase barrel" evidence="18">
    <location>
        <begin position="1"/>
        <end position="323"/>
    </location>
</feature>
<dbReference type="InterPro" id="IPR015795">
    <property type="entry name" value="Pyrv_Knase_C"/>
</dbReference>
<evidence type="ECO:0000256" key="2">
    <source>
        <dbReference type="ARBA" id="ARBA00001958"/>
    </source>
</evidence>
<evidence type="ECO:0000256" key="1">
    <source>
        <dbReference type="ARBA" id="ARBA00001946"/>
    </source>
</evidence>
<gene>
    <name evidence="20" type="primary">pyk</name>
    <name evidence="20" type="ORF">DSM106044_05534</name>
</gene>
<dbReference type="NCBIfam" id="TIGR01064">
    <property type="entry name" value="pyruv_kin"/>
    <property type="match status" value="1"/>
</dbReference>
<evidence type="ECO:0000256" key="5">
    <source>
        <dbReference type="ARBA" id="ARBA00012142"/>
    </source>
</evidence>
<evidence type="ECO:0000313" key="20">
    <source>
        <dbReference type="EMBL" id="TLC97736.1"/>
    </source>
</evidence>
<evidence type="ECO:0000256" key="17">
    <source>
        <dbReference type="RuleBase" id="RU000504"/>
    </source>
</evidence>
<evidence type="ECO:0000256" key="3">
    <source>
        <dbReference type="ARBA" id="ARBA00004997"/>
    </source>
</evidence>
<dbReference type="InterPro" id="IPR015806">
    <property type="entry name" value="Pyrv_Knase_insert_dom_sf"/>
</dbReference>
<evidence type="ECO:0000256" key="16">
    <source>
        <dbReference type="NCBIfam" id="TIGR01064"/>
    </source>
</evidence>
<accession>A0A4U8PZQ2</accession>
<dbReference type="GO" id="GO:0000287">
    <property type="term" value="F:magnesium ion binding"/>
    <property type="evidence" value="ECO:0007669"/>
    <property type="project" value="UniProtKB-UniRule"/>
</dbReference>
<dbReference type="SUPFAM" id="SSF51621">
    <property type="entry name" value="Phosphoenolpyruvate/pyruvate domain"/>
    <property type="match status" value="1"/>
</dbReference>
<dbReference type="Pfam" id="PF00224">
    <property type="entry name" value="PK"/>
    <property type="match status" value="1"/>
</dbReference>
<dbReference type="Pfam" id="PF02887">
    <property type="entry name" value="PK_C"/>
    <property type="match status" value="1"/>
</dbReference>
<keyword evidence="9" id="KW-0547">Nucleotide-binding</keyword>
<keyword evidence="8" id="KW-0479">Metal-binding</keyword>
<dbReference type="AlphaFoldDB" id="A0A4U8PZQ2"/>
<dbReference type="NCBIfam" id="NF004491">
    <property type="entry name" value="PRK05826.1"/>
    <property type="match status" value="1"/>
</dbReference>
<dbReference type="OrthoDB" id="9812123at2"/>
<dbReference type="InterPro" id="IPR018209">
    <property type="entry name" value="Pyrv_Knase_AS"/>
</dbReference>
<dbReference type="GO" id="GO:0030955">
    <property type="term" value="F:potassium ion binding"/>
    <property type="evidence" value="ECO:0007669"/>
    <property type="project" value="UniProtKB-UniRule"/>
</dbReference>
<comment type="caution">
    <text evidence="20">The sequence shown here is derived from an EMBL/GenBank/DDBJ whole genome shotgun (WGS) entry which is preliminary data.</text>
</comment>
<dbReference type="UniPathway" id="UPA00109">
    <property type="reaction ID" value="UER00188"/>
</dbReference>
<feature type="domain" description="Pyruvate kinase C-terminal" evidence="19">
    <location>
        <begin position="358"/>
        <end position="474"/>
    </location>
</feature>
<keyword evidence="15 20" id="KW-0670">Pyruvate</keyword>
<comment type="catalytic activity">
    <reaction evidence="17">
        <text>pyruvate + ATP = phosphoenolpyruvate + ADP + H(+)</text>
        <dbReference type="Rhea" id="RHEA:18157"/>
        <dbReference type="ChEBI" id="CHEBI:15361"/>
        <dbReference type="ChEBI" id="CHEBI:15378"/>
        <dbReference type="ChEBI" id="CHEBI:30616"/>
        <dbReference type="ChEBI" id="CHEBI:58702"/>
        <dbReference type="ChEBI" id="CHEBI:456216"/>
        <dbReference type="EC" id="2.7.1.40"/>
    </reaction>
</comment>
<dbReference type="GO" id="GO:0006950">
    <property type="term" value="P:response to stress"/>
    <property type="evidence" value="ECO:0007669"/>
    <property type="project" value="UniProtKB-ARBA"/>
</dbReference>
<dbReference type="SUPFAM" id="SSF52935">
    <property type="entry name" value="PK C-terminal domain-like"/>
    <property type="match status" value="1"/>
</dbReference>
<dbReference type="Gene3D" id="3.20.20.60">
    <property type="entry name" value="Phosphoenolpyruvate-binding domains"/>
    <property type="match status" value="1"/>
</dbReference>
<protein>
    <recommendedName>
        <fullName evidence="6 16">Pyruvate kinase</fullName>
        <ecNumber evidence="5 16">2.7.1.40</ecNumber>
    </recommendedName>
</protein>
<dbReference type="PROSITE" id="PS00110">
    <property type="entry name" value="PYRUVATE_KINASE"/>
    <property type="match status" value="1"/>
</dbReference>
<dbReference type="Gene3D" id="2.40.33.10">
    <property type="entry name" value="PK beta-barrel domain-like"/>
    <property type="match status" value="1"/>
</dbReference>
<dbReference type="SUPFAM" id="SSF50800">
    <property type="entry name" value="PK beta-barrel domain-like"/>
    <property type="match status" value="1"/>
</dbReference>
<name>A0A4U8PZQ2_9FIRM</name>
<evidence type="ECO:0000256" key="15">
    <source>
        <dbReference type="ARBA" id="ARBA00023317"/>
    </source>
</evidence>
<evidence type="ECO:0000259" key="19">
    <source>
        <dbReference type="Pfam" id="PF02887"/>
    </source>
</evidence>
<evidence type="ECO:0000256" key="7">
    <source>
        <dbReference type="ARBA" id="ARBA00022679"/>
    </source>
</evidence>
<organism evidence="20 21">
    <name type="scientific">Robinsoniella peoriensis</name>
    <dbReference type="NCBI Taxonomy" id="180332"/>
    <lineage>
        <taxon>Bacteria</taxon>
        <taxon>Bacillati</taxon>
        <taxon>Bacillota</taxon>
        <taxon>Clostridia</taxon>
        <taxon>Lachnospirales</taxon>
        <taxon>Lachnospiraceae</taxon>
        <taxon>Robinsoniella</taxon>
    </lineage>
</organism>
<dbReference type="GO" id="GO:0005524">
    <property type="term" value="F:ATP binding"/>
    <property type="evidence" value="ECO:0007669"/>
    <property type="project" value="UniProtKB-KW"/>
</dbReference>
<dbReference type="Gene3D" id="3.40.1380.20">
    <property type="entry name" value="Pyruvate kinase, C-terminal domain"/>
    <property type="match status" value="1"/>
</dbReference>
<evidence type="ECO:0000259" key="18">
    <source>
        <dbReference type="Pfam" id="PF00224"/>
    </source>
</evidence>
<dbReference type="GO" id="GO:0016301">
    <property type="term" value="F:kinase activity"/>
    <property type="evidence" value="ECO:0007669"/>
    <property type="project" value="UniProtKB-KW"/>
</dbReference>
<reference evidence="20 21" key="1">
    <citation type="journal article" date="2019" name="Anaerobe">
        <title>Detection of Robinsoniella peoriensis in multiple bone samples of a trauma patient.</title>
        <authorList>
            <person name="Schrottner P."/>
            <person name="Hartwich K."/>
            <person name="Bunk B."/>
            <person name="Schober I."/>
            <person name="Helbig S."/>
            <person name="Rudolph W.W."/>
            <person name="Gunzer F."/>
        </authorList>
    </citation>
    <scope>NUCLEOTIDE SEQUENCE [LARGE SCALE GENOMIC DNA]</scope>
    <source>
        <strain evidence="20 21">DSM 106044</strain>
    </source>
</reference>
<dbReference type="PRINTS" id="PR01050">
    <property type="entry name" value="PYRUVTKNASE"/>
</dbReference>
<evidence type="ECO:0000313" key="21">
    <source>
        <dbReference type="Proteomes" id="UP000306509"/>
    </source>
</evidence>
<proteinExistence type="inferred from homology"/>
<dbReference type="InterPro" id="IPR011037">
    <property type="entry name" value="Pyrv_Knase-like_insert_dom_sf"/>
</dbReference>
<keyword evidence="12 17" id="KW-0460">Magnesium</keyword>
<comment type="cofactor">
    <cofactor evidence="1">
        <name>Mg(2+)</name>
        <dbReference type="ChEBI" id="CHEBI:18420"/>
    </cofactor>
</comment>
<evidence type="ECO:0000256" key="14">
    <source>
        <dbReference type="ARBA" id="ARBA00023152"/>
    </source>
</evidence>
<dbReference type="InterPro" id="IPR040442">
    <property type="entry name" value="Pyrv_kinase-like_dom_sf"/>
</dbReference>
<dbReference type="STRING" id="180332.GCA_000797495_05411"/>
<dbReference type="FunFam" id="3.20.20.60:FF:000001">
    <property type="entry name" value="Pyruvate kinase"/>
    <property type="match status" value="1"/>
</dbReference>
<comment type="cofactor">
    <cofactor evidence="2">
        <name>K(+)</name>
        <dbReference type="ChEBI" id="CHEBI:29103"/>
    </cofactor>
</comment>
<evidence type="ECO:0000256" key="10">
    <source>
        <dbReference type="ARBA" id="ARBA00022777"/>
    </source>
</evidence>
<dbReference type="EC" id="2.7.1.40" evidence="5 16"/>
<comment type="similarity">
    <text evidence="4 17">Belongs to the pyruvate kinase family.</text>
</comment>
<dbReference type="EMBL" id="QGQD01000112">
    <property type="protein sequence ID" value="TLC97736.1"/>
    <property type="molecule type" value="Genomic_DNA"/>
</dbReference>
<dbReference type="GO" id="GO:0004743">
    <property type="term" value="F:pyruvate kinase activity"/>
    <property type="evidence" value="ECO:0007669"/>
    <property type="project" value="UniProtKB-UniRule"/>
</dbReference>
<keyword evidence="13" id="KW-0630">Potassium</keyword>
<evidence type="ECO:0000256" key="13">
    <source>
        <dbReference type="ARBA" id="ARBA00022958"/>
    </source>
</evidence>
<dbReference type="InterPro" id="IPR015793">
    <property type="entry name" value="Pyrv_Knase_brl"/>
</dbReference>
<evidence type="ECO:0000256" key="8">
    <source>
        <dbReference type="ARBA" id="ARBA00022723"/>
    </source>
</evidence>
<evidence type="ECO:0000256" key="12">
    <source>
        <dbReference type="ARBA" id="ARBA00022842"/>
    </source>
</evidence>
<keyword evidence="7 17" id="KW-0808">Transferase</keyword>
<keyword evidence="10 17" id="KW-0418">Kinase</keyword>
<sequence>MKKTKIICTMGPNTNNRELLSDLVNNGMDVARFNFSHGDHEEHLGRIQLVKDVRTELGIPVAMLLDTKGPEIRTGVLKDHKKVQLKEAEEFTLVMEEIEGDDKRCSITYPELTKDVKKGDFILIDDGLIELVVKKVSEREIECVVVNGGELGERKGVNVPNVSVNLPGVTDKDKEDILFGIEQDFDFIAASFVRNAQCIRDIKKLLKDNHGEHINVIAKIENAEGIANIDEIIDVADGIMVARGDLGVEIPADEVPYIQKKIINKCNEHYKPVITATQMLDSMIRNPRPTRAEAGDVANAVYDGSDAIMLSGETAMGKYPLEALKMMVKIAETTELHLDYKMLVKNSKSRRKKNISSAVGFATVSTARNLDAACIVIPTISGQTARLISNFRPEMPIYAISPNECTVRRMQLYWGVYPMKGNNENTTEHIISSPMVTLRQKNLVNKGDLVIFTAGDPATNVVTGEGAITNMMHVLQAK</sequence>
<dbReference type="Proteomes" id="UP000306509">
    <property type="component" value="Unassembled WGS sequence"/>
</dbReference>
<dbReference type="NCBIfam" id="NF004978">
    <property type="entry name" value="PRK06354.1"/>
    <property type="match status" value="1"/>
</dbReference>